<evidence type="ECO:0000256" key="1">
    <source>
        <dbReference type="ARBA" id="ARBA00004141"/>
    </source>
</evidence>
<dbReference type="InterPro" id="IPR000276">
    <property type="entry name" value="GPCR_Rhodpsn"/>
</dbReference>
<organism evidence="12 13">
    <name type="scientific">Callosobruchus maculatus</name>
    <name type="common">Southern cowpea weevil</name>
    <name type="synonym">Pulse bruchid</name>
    <dbReference type="NCBI Taxonomy" id="64391"/>
    <lineage>
        <taxon>Eukaryota</taxon>
        <taxon>Metazoa</taxon>
        <taxon>Ecdysozoa</taxon>
        <taxon>Arthropoda</taxon>
        <taxon>Hexapoda</taxon>
        <taxon>Insecta</taxon>
        <taxon>Pterygota</taxon>
        <taxon>Neoptera</taxon>
        <taxon>Endopterygota</taxon>
        <taxon>Coleoptera</taxon>
        <taxon>Polyphaga</taxon>
        <taxon>Cucujiformia</taxon>
        <taxon>Chrysomeloidea</taxon>
        <taxon>Chrysomelidae</taxon>
        <taxon>Bruchinae</taxon>
        <taxon>Bruchini</taxon>
        <taxon>Callosobruchus</taxon>
    </lineage>
</organism>
<feature type="transmembrane region" description="Helical" evidence="10">
    <location>
        <begin position="7"/>
        <end position="27"/>
    </location>
</feature>
<dbReference type="GO" id="GO:0005886">
    <property type="term" value="C:plasma membrane"/>
    <property type="evidence" value="ECO:0007669"/>
    <property type="project" value="TreeGrafter"/>
</dbReference>
<feature type="region of interest" description="Disordered" evidence="9">
    <location>
        <begin position="217"/>
        <end position="236"/>
    </location>
</feature>
<evidence type="ECO:0000313" key="13">
    <source>
        <dbReference type="Proteomes" id="UP000410492"/>
    </source>
</evidence>
<evidence type="ECO:0000256" key="5">
    <source>
        <dbReference type="ARBA" id="ARBA00023040"/>
    </source>
</evidence>
<evidence type="ECO:0000313" key="12">
    <source>
        <dbReference type="EMBL" id="VEN60830.1"/>
    </source>
</evidence>
<keyword evidence="6 10" id="KW-0472">Membrane</keyword>
<dbReference type="PANTHER" id="PTHR45695:SF37">
    <property type="entry name" value="FREE FATTY ACID RECEPTOR 4-LIKE"/>
    <property type="match status" value="1"/>
</dbReference>
<dbReference type="PRINTS" id="PR00237">
    <property type="entry name" value="GPCRRHODOPSN"/>
</dbReference>
<dbReference type="AlphaFoldDB" id="A0A653DKS5"/>
<sequence length="378" mass="42437">MRTVTNCFVLNLAVADILFTLTIPVVAYTRLAVTWDFGDAACRIVPYIQFVSGIVLLWTLALISMDRHRCIVVPPYRSNITPSQAALASLIIWSSTSLIFVPVTLWFRKIDADGDPSVTVCTLIFPKSAAVNYSLCFVVPVILFACLLPMALLVYHYQKIFQKILSTKNAWASSCVMISAADMKGCDRAQIRRQSELSISDIFVPWPRRFSAQFSAAPNPAHTTSSNPPSAGRHGSLSHHEEIRLHKHIKVVRVLFLNVLLVLVMWLPITVVMLLIYIDGRRENEDKQYFLRSHHFVASLSIALLNTVVNPLLYGVFSDSFRSCLSKIWCCENEKGVEIIQETATPTSGKLNCINRNIRRQSLVNSSSERSDSKNYVV</sequence>
<dbReference type="SUPFAM" id="SSF81321">
    <property type="entry name" value="Family A G protein-coupled receptor-like"/>
    <property type="match status" value="1"/>
</dbReference>
<gene>
    <name evidence="12" type="ORF">CALMAC_LOCUS18400</name>
</gene>
<dbReference type="CDD" id="cd00637">
    <property type="entry name" value="7tm_classA_rhodopsin-like"/>
    <property type="match status" value="1"/>
</dbReference>
<dbReference type="PANTHER" id="PTHR45695">
    <property type="entry name" value="LEUCOKININ RECEPTOR-RELATED"/>
    <property type="match status" value="1"/>
</dbReference>
<evidence type="ECO:0000256" key="7">
    <source>
        <dbReference type="ARBA" id="ARBA00023170"/>
    </source>
</evidence>
<feature type="transmembrane region" description="Helical" evidence="10">
    <location>
        <begin position="47"/>
        <end position="65"/>
    </location>
</feature>
<dbReference type="EMBL" id="CAACVG010012778">
    <property type="protein sequence ID" value="VEN60830.1"/>
    <property type="molecule type" value="Genomic_DNA"/>
</dbReference>
<proteinExistence type="inferred from homology"/>
<reference evidence="12 13" key="1">
    <citation type="submission" date="2019-01" db="EMBL/GenBank/DDBJ databases">
        <authorList>
            <person name="Sayadi A."/>
        </authorList>
    </citation>
    <scope>NUCLEOTIDE SEQUENCE [LARGE SCALE GENOMIC DNA]</scope>
</reference>
<keyword evidence="3 10" id="KW-0812">Transmembrane</keyword>
<dbReference type="Proteomes" id="UP000410492">
    <property type="component" value="Unassembled WGS sequence"/>
</dbReference>
<feature type="transmembrane region" description="Helical" evidence="10">
    <location>
        <begin position="254"/>
        <end position="278"/>
    </location>
</feature>
<feature type="domain" description="G-protein coupled receptors family 1 profile" evidence="11">
    <location>
        <begin position="1"/>
        <end position="314"/>
    </location>
</feature>
<keyword evidence="4 10" id="KW-1133">Transmembrane helix</keyword>
<evidence type="ECO:0000256" key="8">
    <source>
        <dbReference type="ARBA" id="ARBA00023224"/>
    </source>
</evidence>
<feature type="transmembrane region" description="Helical" evidence="10">
    <location>
        <begin position="86"/>
        <end position="107"/>
    </location>
</feature>
<keyword evidence="8" id="KW-0807">Transducer</keyword>
<evidence type="ECO:0000256" key="3">
    <source>
        <dbReference type="ARBA" id="ARBA00022692"/>
    </source>
</evidence>
<dbReference type="GO" id="GO:0004930">
    <property type="term" value="F:G protein-coupled receptor activity"/>
    <property type="evidence" value="ECO:0007669"/>
    <property type="project" value="UniProtKB-KW"/>
</dbReference>
<keyword evidence="13" id="KW-1185">Reference proteome</keyword>
<comment type="subcellular location">
    <subcellularLocation>
        <location evidence="1">Membrane</location>
        <topology evidence="1">Multi-pass membrane protein</topology>
    </subcellularLocation>
</comment>
<evidence type="ECO:0000259" key="11">
    <source>
        <dbReference type="PROSITE" id="PS50262"/>
    </source>
</evidence>
<protein>
    <recommendedName>
        <fullName evidence="11">G-protein coupled receptors family 1 profile domain-containing protein</fullName>
    </recommendedName>
</protein>
<evidence type="ECO:0000256" key="10">
    <source>
        <dbReference type="SAM" id="Phobius"/>
    </source>
</evidence>
<dbReference type="InterPro" id="IPR017452">
    <property type="entry name" value="GPCR_Rhodpsn_7TM"/>
</dbReference>
<comment type="similarity">
    <text evidence="2">Belongs to the G-protein coupled receptor 1 family.</text>
</comment>
<evidence type="ECO:0000256" key="6">
    <source>
        <dbReference type="ARBA" id="ARBA00023136"/>
    </source>
</evidence>
<feature type="transmembrane region" description="Helical" evidence="10">
    <location>
        <begin position="298"/>
        <end position="317"/>
    </location>
</feature>
<keyword evidence="5" id="KW-0297">G-protein coupled receptor</keyword>
<dbReference type="PROSITE" id="PS50262">
    <property type="entry name" value="G_PROTEIN_RECEP_F1_2"/>
    <property type="match status" value="1"/>
</dbReference>
<evidence type="ECO:0000256" key="9">
    <source>
        <dbReference type="SAM" id="MobiDB-lite"/>
    </source>
</evidence>
<name>A0A653DKS5_CALMS</name>
<dbReference type="OrthoDB" id="9880339at2759"/>
<accession>A0A653DKS5</accession>
<evidence type="ECO:0000256" key="4">
    <source>
        <dbReference type="ARBA" id="ARBA00022989"/>
    </source>
</evidence>
<evidence type="ECO:0000256" key="2">
    <source>
        <dbReference type="ARBA" id="ARBA00010663"/>
    </source>
</evidence>
<dbReference type="Pfam" id="PF00001">
    <property type="entry name" value="7tm_1"/>
    <property type="match status" value="1"/>
</dbReference>
<feature type="transmembrane region" description="Helical" evidence="10">
    <location>
        <begin position="132"/>
        <end position="155"/>
    </location>
</feature>
<dbReference type="Gene3D" id="1.20.1070.10">
    <property type="entry name" value="Rhodopsin 7-helix transmembrane proteins"/>
    <property type="match status" value="1"/>
</dbReference>
<feature type="compositionally biased region" description="Polar residues" evidence="9">
    <location>
        <begin position="217"/>
        <end position="229"/>
    </location>
</feature>
<keyword evidence="7" id="KW-0675">Receptor</keyword>